<organism evidence="2 3">
    <name type="scientific">Xylaria bambusicola</name>
    <dbReference type="NCBI Taxonomy" id="326684"/>
    <lineage>
        <taxon>Eukaryota</taxon>
        <taxon>Fungi</taxon>
        <taxon>Dikarya</taxon>
        <taxon>Ascomycota</taxon>
        <taxon>Pezizomycotina</taxon>
        <taxon>Sordariomycetes</taxon>
        <taxon>Xylariomycetidae</taxon>
        <taxon>Xylariales</taxon>
        <taxon>Xylariaceae</taxon>
        <taxon>Xylaria</taxon>
    </lineage>
</organism>
<protein>
    <submittedName>
        <fullName evidence="2">Uncharacterized protein</fullName>
    </submittedName>
</protein>
<name>A0AAN7UFW5_9PEZI</name>
<evidence type="ECO:0000313" key="2">
    <source>
        <dbReference type="EMBL" id="KAK5628243.1"/>
    </source>
</evidence>
<sequence length="370" mass="42724">MAQAMEAVRSTARCLEPYLEILSRTDGIEEAHDQQTRVIEQLNHSFDEAEIREKDLENRRKDIDKILQNHCHSCRFQLRNLLSKKAKAKFEAEETEIRNRHFEIVKTLEKAINEKENLANKKSNALMLHRRQRDEIKRRTSSQKKIDNAYNAWFAGPTPPSFEVYIAGQRVQKLQAIITTLQLQVAHHEEAEDILNRATHRMELVLKEFDDARNLCPSSLIMKYPYLTTVKKRNLCLYAADQHLVWVRILVKRAHRLCPMTTSLPSYNESVVVGNLSQLAMEHMVVVVGRLKVYQCSIHDLLKKAKGLTQERKAQLEFTTSSLADAKVELAKEKRYIIRQLACDDYINMEAPPPYSLPPDTGVAPLGNRE</sequence>
<evidence type="ECO:0000256" key="1">
    <source>
        <dbReference type="SAM" id="Coils"/>
    </source>
</evidence>
<evidence type="ECO:0000313" key="3">
    <source>
        <dbReference type="Proteomes" id="UP001305414"/>
    </source>
</evidence>
<reference evidence="2 3" key="1">
    <citation type="submission" date="2023-10" db="EMBL/GenBank/DDBJ databases">
        <title>Draft genome sequence of Xylaria bambusicola isolate GMP-LS, the root and basal stem rot pathogen of sugarcane in Indonesia.</title>
        <authorList>
            <person name="Selvaraj P."/>
            <person name="Muralishankar V."/>
            <person name="Muruganantham S."/>
            <person name="Sp S."/>
            <person name="Haryani S."/>
            <person name="Lau K.J.X."/>
            <person name="Naqvi N.I."/>
        </authorList>
    </citation>
    <scope>NUCLEOTIDE SEQUENCE [LARGE SCALE GENOMIC DNA]</scope>
    <source>
        <strain evidence="2">GMP-LS</strain>
    </source>
</reference>
<gene>
    <name evidence="2" type="ORF">RRF57_003958</name>
</gene>
<keyword evidence="1" id="KW-0175">Coiled coil</keyword>
<comment type="caution">
    <text evidence="2">The sequence shown here is derived from an EMBL/GenBank/DDBJ whole genome shotgun (WGS) entry which is preliminary data.</text>
</comment>
<dbReference type="Proteomes" id="UP001305414">
    <property type="component" value="Unassembled WGS sequence"/>
</dbReference>
<dbReference type="AlphaFoldDB" id="A0AAN7UFW5"/>
<feature type="coiled-coil region" evidence="1">
    <location>
        <begin position="171"/>
        <end position="208"/>
    </location>
</feature>
<dbReference type="EMBL" id="JAWHQM010000008">
    <property type="protein sequence ID" value="KAK5628243.1"/>
    <property type="molecule type" value="Genomic_DNA"/>
</dbReference>
<keyword evidence="3" id="KW-1185">Reference proteome</keyword>
<accession>A0AAN7UFW5</accession>
<feature type="coiled-coil region" evidence="1">
    <location>
        <begin position="39"/>
        <end position="128"/>
    </location>
</feature>
<proteinExistence type="predicted"/>